<dbReference type="NCBIfam" id="TIGR00966">
    <property type="entry name" value="transloc_SecF"/>
    <property type="match status" value="1"/>
</dbReference>
<evidence type="ECO:0000256" key="12">
    <source>
        <dbReference type="HAMAP-Rule" id="MF_01464"/>
    </source>
</evidence>
<comment type="similarity">
    <text evidence="11">In the N-terminal section; belongs to the SecD/SecF family. SecD subfamily.</text>
</comment>
<dbReference type="OrthoDB" id="9805019at2"/>
<dbReference type="HAMAP" id="MF_01464_B">
    <property type="entry name" value="SecF_B"/>
    <property type="match status" value="1"/>
</dbReference>
<dbReference type="AlphaFoldDB" id="A0A7G6DZN8"/>
<dbReference type="InterPro" id="IPR048634">
    <property type="entry name" value="SecD_SecF_C"/>
</dbReference>
<evidence type="ECO:0000256" key="5">
    <source>
        <dbReference type="ARBA" id="ARBA00022927"/>
    </source>
</evidence>
<dbReference type="GO" id="GO:0065002">
    <property type="term" value="P:intracellular protein transmembrane transport"/>
    <property type="evidence" value="ECO:0007669"/>
    <property type="project" value="UniProtKB-UniRule"/>
</dbReference>
<keyword evidence="8 12" id="KW-0472">Membrane</keyword>
<evidence type="ECO:0000256" key="3">
    <source>
        <dbReference type="ARBA" id="ARBA00022475"/>
    </source>
</evidence>
<dbReference type="GO" id="GO:0043952">
    <property type="term" value="P:protein transport by the Sec complex"/>
    <property type="evidence" value="ECO:0007669"/>
    <property type="project" value="UniProtKB-UniRule"/>
</dbReference>
<feature type="transmembrane region" description="Helical" evidence="12">
    <location>
        <begin position="148"/>
        <end position="169"/>
    </location>
</feature>
<dbReference type="PRINTS" id="PR01755">
    <property type="entry name" value="SECFTRNLCASE"/>
</dbReference>
<evidence type="ECO:0000256" key="2">
    <source>
        <dbReference type="ARBA" id="ARBA00022448"/>
    </source>
</evidence>
<keyword evidence="6 12" id="KW-1133">Transmembrane helix</keyword>
<reference evidence="14 15" key="1">
    <citation type="journal article" date="2019" name="Front. Microbiol.">
        <title>Thermoanaerosceptrum fracticalcis gen. nov. sp. nov., a Novel Fumarate-Fermenting Microorganism From a Deep Fractured Carbonate Aquifer of the US Great Basin.</title>
        <authorList>
            <person name="Hamilton-Brehm S.D."/>
            <person name="Stewart L.E."/>
            <person name="Zavarin M."/>
            <person name="Caldwell M."/>
            <person name="Lawson P.A."/>
            <person name="Onstott T.C."/>
            <person name="Grzymski J."/>
            <person name="Neveux I."/>
            <person name="Lollar B.S."/>
            <person name="Russell C.E."/>
            <person name="Moser D.P."/>
        </authorList>
    </citation>
    <scope>NUCLEOTIDE SEQUENCE [LARGE SCALE GENOMIC DNA]</scope>
    <source>
        <strain evidence="14 15">DRI-13</strain>
    </source>
</reference>
<comment type="function">
    <text evidence="9 12">Part of the Sec protein translocase complex. Interacts with the SecYEG preprotein conducting channel. SecDF uses the proton motive force (PMF) to complete protein translocation after the ATP-dependent function of SecA.</text>
</comment>
<dbReference type="InterPro" id="IPR022813">
    <property type="entry name" value="SecD/SecF_arch_bac"/>
</dbReference>
<dbReference type="PANTHER" id="PTHR30081">
    <property type="entry name" value="PROTEIN-EXPORT MEMBRANE PROTEIN SEC"/>
    <property type="match status" value="1"/>
</dbReference>
<feature type="transmembrane region" description="Helical" evidence="12">
    <location>
        <begin position="250"/>
        <end position="275"/>
    </location>
</feature>
<dbReference type="InterPro" id="IPR055344">
    <property type="entry name" value="SecD_SecF_C_bact"/>
</dbReference>
<name>A0A7G6DZN8_THEFR</name>
<dbReference type="Proteomes" id="UP000515847">
    <property type="component" value="Chromosome"/>
</dbReference>
<feature type="transmembrane region" description="Helical" evidence="12">
    <location>
        <begin position="9"/>
        <end position="30"/>
    </location>
</feature>
<dbReference type="PANTHER" id="PTHR30081:SF8">
    <property type="entry name" value="PROTEIN TRANSLOCASE SUBUNIT SECF"/>
    <property type="match status" value="1"/>
</dbReference>
<dbReference type="InterPro" id="IPR022645">
    <property type="entry name" value="SecD/SecF_bac"/>
</dbReference>
<feature type="transmembrane region" description="Helical" evidence="12">
    <location>
        <begin position="122"/>
        <end position="141"/>
    </location>
</feature>
<keyword evidence="15" id="KW-1185">Reference proteome</keyword>
<feature type="domain" description="Protein export membrane protein SecD/SecF C-terminal" evidence="13">
    <location>
        <begin position="103"/>
        <end position="279"/>
    </location>
</feature>
<evidence type="ECO:0000256" key="11">
    <source>
        <dbReference type="ARBA" id="ARBA00061053"/>
    </source>
</evidence>
<gene>
    <name evidence="12 14" type="primary">secF</name>
    <name evidence="14" type="ORF">BR63_02580</name>
</gene>
<proteinExistence type="inferred from homology"/>
<evidence type="ECO:0000256" key="8">
    <source>
        <dbReference type="ARBA" id="ARBA00023136"/>
    </source>
</evidence>
<dbReference type="KEGG" id="tfr:BR63_02580"/>
<dbReference type="Pfam" id="PF07549">
    <property type="entry name" value="Sec_GG"/>
    <property type="match status" value="1"/>
</dbReference>
<evidence type="ECO:0000313" key="14">
    <source>
        <dbReference type="EMBL" id="QNB45292.1"/>
    </source>
</evidence>
<dbReference type="FunFam" id="1.20.1640.10:FF:000024">
    <property type="entry name" value="Multifunctional fusion protein"/>
    <property type="match status" value="1"/>
</dbReference>
<dbReference type="GO" id="GO:0005886">
    <property type="term" value="C:plasma membrane"/>
    <property type="evidence" value="ECO:0007669"/>
    <property type="project" value="UniProtKB-SubCell"/>
</dbReference>
<comment type="subcellular location">
    <subcellularLocation>
        <location evidence="1 12">Cell membrane</location>
        <topology evidence="1 12">Multi-pass membrane protein</topology>
    </subcellularLocation>
</comment>
<dbReference type="RefSeq" id="WP_034421747.1">
    <property type="nucleotide sequence ID" value="NZ_CP045798.1"/>
</dbReference>
<dbReference type="Pfam" id="PF02355">
    <property type="entry name" value="SecD_SecF_C"/>
    <property type="match status" value="1"/>
</dbReference>
<dbReference type="GO" id="GO:0006605">
    <property type="term" value="P:protein targeting"/>
    <property type="evidence" value="ECO:0007669"/>
    <property type="project" value="UniProtKB-UniRule"/>
</dbReference>
<dbReference type="GO" id="GO:0015450">
    <property type="term" value="F:protein-transporting ATPase activity"/>
    <property type="evidence" value="ECO:0007669"/>
    <property type="project" value="InterPro"/>
</dbReference>
<keyword evidence="2 12" id="KW-0813">Transport</keyword>
<evidence type="ECO:0000256" key="4">
    <source>
        <dbReference type="ARBA" id="ARBA00022692"/>
    </source>
</evidence>
<dbReference type="InterPro" id="IPR005665">
    <property type="entry name" value="SecF_bac"/>
</dbReference>
<feature type="transmembrane region" description="Helical" evidence="12">
    <location>
        <begin position="226"/>
        <end position="244"/>
    </location>
</feature>
<sequence>MNFIEKRKLWYALSLIVIIAGLISLLVQGFNFGIDFTGGSLIHLKFVEKKVETEQLRSTLADFKLEQSYIQESSDGGFIIKTVELDQAKQDEVLKGIESKLGKYELLRSEKVGPVVGRELRINGLLALGIASVLMVVYITVRFEFKFAIAAILALLHDVAVTVGIFSIFQIEVDSAFIAAILTIIGYSINDTIVIFDRIRENLKNRRKETLEEIINNSITQTLTRSINTVLTVIFVLVALLVLGGETTKVFSLAMLVGIISGAYSSIFVASPLWFEFRTKGRKSAGQVKA</sequence>
<keyword evidence="7 12" id="KW-0811">Translocation</keyword>
<keyword evidence="5 12" id="KW-0653">Protein transport</keyword>
<dbReference type="Gene3D" id="1.20.1640.10">
    <property type="entry name" value="Multidrug efflux transporter AcrB transmembrane domain"/>
    <property type="match status" value="1"/>
</dbReference>
<dbReference type="NCBIfam" id="TIGR00916">
    <property type="entry name" value="2A0604s01"/>
    <property type="match status" value="1"/>
</dbReference>
<comment type="subunit">
    <text evidence="12">Forms a complex with SecD. Part of the essential Sec protein translocation apparatus which comprises SecA, SecYEG and auxiliary proteins SecDF. Other proteins may also be involved.</text>
</comment>
<protein>
    <recommendedName>
        <fullName evidence="12">Protein-export membrane protein SecF</fullName>
    </recommendedName>
</protein>
<feature type="transmembrane region" description="Helical" evidence="12">
    <location>
        <begin position="175"/>
        <end position="196"/>
    </location>
</feature>
<accession>A0A7G6DZN8</accession>
<dbReference type="InterPro" id="IPR022646">
    <property type="entry name" value="SecD/SecF_CS"/>
</dbReference>
<comment type="similarity">
    <text evidence="12">Belongs to the SecD/SecF family. SecF subfamily.</text>
</comment>
<evidence type="ECO:0000256" key="1">
    <source>
        <dbReference type="ARBA" id="ARBA00004651"/>
    </source>
</evidence>
<keyword evidence="4 12" id="KW-0812">Transmembrane</keyword>
<dbReference type="SUPFAM" id="SSF82866">
    <property type="entry name" value="Multidrug efflux transporter AcrB transmembrane domain"/>
    <property type="match status" value="1"/>
</dbReference>
<evidence type="ECO:0000256" key="7">
    <source>
        <dbReference type="ARBA" id="ARBA00023010"/>
    </source>
</evidence>
<keyword evidence="3 12" id="KW-1003">Cell membrane</keyword>
<evidence type="ECO:0000256" key="10">
    <source>
        <dbReference type="ARBA" id="ARBA00060856"/>
    </source>
</evidence>
<evidence type="ECO:0000256" key="9">
    <source>
        <dbReference type="ARBA" id="ARBA00059018"/>
    </source>
</evidence>
<evidence type="ECO:0000256" key="6">
    <source>
        <dbReference type="ARBA" id="ARBA00022989"/>
    </source>
</evidence>
<organism evidence="14 15">
    <name type="scientific">Thermanaerosceptrum fracticalcis</name>
    <dbReference type="NCBI Taxonomy" id="1712410"/>
    <lineage>
        <taxon>Bacteria</taxon>
        <taxon>Bacillati</taxon>
        <taxon>Bacillota</taxon>
        <taxon>Clostridia</taxon>
        <taxon>Eubacteriales</taxon>
        <taxon>Peptococcaceae</taxon>
        <taxon>Thermanaerosceptrum</taxon>
    </lineage>
</organism>
<dbReference type="EMBL" id="CP045798">
    <property type="protein sequence ID" value="QNB45292.1"/>
    <property type="molecule type" value="Genomic_DNA"/>
</dbReference>
<evidence type="ECO:0000259" key="13">
    <source>
        <dbReference type="Pfam" id="PF02355"/>
    </source>
</evidence>
<evidence type="ECO:0000313" key="15">
    <source>
        <dbReference type="Proteomes" id="UP000515847"/>
    </source>
</evidence>
<comment type="similarity">
    <text evidence="10">In the C-terminal section; belongs to the SecD/SecF family. SecF subfamily.</text>
</comment>